<reference evidence="3" key="2">
    <citation type="journal article" date="2023" name="BMC Genomics">
        <title>Pest status, molecular evolution, and epigenetic factors derived from the genome assembly of Frankliniella fusca, a thysanopteran phytovirus vector.</title>
        <authorList>
            <person name="Catto M.A."/>
            <person name="Labadie P.E."/>
            <person name="Jacobson A.L."/>
            <person name="Kennedy G.G."/>
            <person name="Srinivasan R."/>
            <person name="Hunt B.G."/>
        </authorList>
    </citation>
    <scope>NUCLEOTIDE SEQUENCE</scope>
    <source>
        <strain evidence="3">PL_HMW_Pooled</strain>
    </source>
</reference>
<sequence length="487" mass="54661">MDSSIDENFNHLKGSPFIHSTPLKAKNPKKKQQAPVEFICPNCGKKYVVKHYYLLHVDKCKSSTSQNHRPHQVSSSGHDISQNVHLDLSDVSLSHLGSQDQSASNFKVPAAPPKKKLPQSTKVSKPCPKPKLICTYCLKGYICGKSFKTHVRTHLIEVAASRFPNTADILAHSEEIGVKALTKVSNGLFMGESAAEFRELVGYVVSITSTQDFSNFSHEICNSMVISIQKVKFLLPSALVNSLMDDQETILSDPDSCDTFLKIINVGEQFSADVCAQFFLKFMLFFTTELLLHMSERFKASHPFNVVSKLVGEPDKEDRQVIYYIAGSIMRGYLKIAKRFPNSNTWREVTSVLTSKIFIDKPEGDISTDAEWTNDVDRGALLYINSKCQDLFVKITKVIFSHENHDGSIKYEAVVKKILNSELACDWDNIIGNSLSETVSLNLLSDIVQFFCKTCGRGIAKRRLNFIRRKPVASLTTRHLAASRRNR</sequence>
<gene>
    <name evidence="3" type="ORF">KUF71_012051</name>
</gene>
<evidence type="ECO:0000259" key="2">
    <source>
        <dbReference type="PROSITE" id="PS00028"/>
    </source>
</evidence>
<comment type="caution">
    <text evidence="3">The sequence shown here is derived from an EMBL/GenBank/DDBJ whole genome shotgun (WGS) entry which is preliminary data.</text>
</comment>
<evidence type="ECO:0000256" key="1">
    <source>
        <dbReference type="SAM" id="MobiDB-lite"/>
    </source>
</evidence>
<evidence type="ECO:0000313" key="4">
    <source>
        <dbReference type="Proteomes" id="UP001219518"/>
    </source>
</evidence>
<name>A0AAE1LL73_9NEOP</name>
<keyword evidence="4" id="KW-1185">Reference proteome</keyword>
<dbReference type="AlphaFoldDB" id="A0AAE1LL73"/>
<protein>
    <submittedName>
        <fullName evidence="3">Zinc finger protein 177</fullName>
    </submittedName>
</protein>
<feature type="domain" description="C2H2-type" evidence="2">
    <location>
        <begin position="134"/>
        <end position="154"/>
    </location>
</feature>
<dbReference type="PROSITE" id="PS00028">
    <property type="entry name" value="ZINC_FINGER_C2H2_1"/>
    <property type="match status" value="1"/>
</dbReference>
<evidence type="ECO:0000313" key="3">
    <source>
        <dbReference type="EMBL" id="KAK3922594.1"/>
    </source>
</evidence>
<dbReference type="EMBL" id="JAHWGI010001099">
    <property type="protein sequence ID" value="KAK3922594.1"/>
    <property type="molecule type" value="Genomic_DNA"/>
</dbReference>
<accession>A0AAE1LL73</accession>
<dbReference type="InterPro" id="IPR013087">
    <property type="entry name" value="Znf_C2H2_type"/>
</dbReference>
<dbReference type="Proteomes" id="UP001219518">
    <property type="component" value="Unassembled WGS sequence"/>
</dbReference>
<organism evidence="3 4">
    <name type="scientific">Frankliniella fusca</name>
    <dbReference type="NCBI Taxonomy" id="407009"/>
    <lineage>
        <taxon>Eukaryota</taxon>
        <taxon>Metazoa</taxon>
        <taxon>Ecdysozoa</taxon>
        <taxon>Arthropoda</taxon>
        <taxon>Hexapoda</taxon>
        <taxon>Insecta</taxon>
        <taxon>Pterygota</taxon>
        <taxon>Neoptera</taxon>
        <taxon>Paraneoptera</taxon>
        <taxon>Thysanoptera</taxon>
        <taxon>Terebrantia</taxon>
        <taxon>Thripoidea</taxon>
        <taxon>Thripidae</taxon>
        <taxon>Frankliniella</taxon>
    </lineage>
</organism>
<reference evidence="3" key="1">
    <citation type="submission" date="2021-07" db="EMBL/GenBank/DDBJ databases">
        <authorList>
            <person name="Catto M.A."/>
            <person name="Jacobson A."/>
            <person name="Kennedy G."/>
            <person name="Labadie P."/>
            <person name="Hunt B.G."/>
            <person name="Srinivasan R."/>
        </authorList>
    </citation>
    <scope>NUCLEOTIDE SEQUENCE</scope>
    <source>
        <strain evidence="3">PL_HMW_Pooled</strain>
        <tissue evidence="3">Head</tissue>
    </source>
</reference>
<feature type="region of interest" description="Disordered" evidence="1">
    <location>
        <begin position="102"/>
        <end position="122"/>
    </location>
</feature>
<proteinExistence type="predicted"/>